<name>A0A6N7S7X2_9FIRM</name>
<evidence type="ECO:0000256" key="1">
    <source>
        <dbReference type="SAM" id="Phobius"/>
    </source>
</evidence>
<dbReference type="EMBL" id="WKPI01000020">
    <property type="protein sequence ID" value="MSC33738.1"/>
    <property type="molecule type" value="Genomic_DNA"/>
</dbReference>
<evidence type="ECO:0000313" key="6">
    <source>
        <dbReference type="Proteomes" id="UP000480929"/>
    </source>
</evidence>
<comment type="caution">
    <text evidence="3">The sequence shown here is derived from an EMBL/GenBank/DDBJ whole genome shotgun (WGS) entry which is preliminary data.</text>
</comment>
<keyword evidence="1" id="KW-1133">Transmembrane helix</keyword>
<evidence type="ECO:0000313" key="4">
    <source>
        <dbReference type="EMBL" id="MSC33738.1"/>
    </source>
</evidence>
<organism evidence="3 5">
    <name type="scientific">Holdemania massiliensis</name>
    <dbReference type="NCBI Taxonomy" id="1468449"/>
    <lineage>
        <taxon>Bacteria</taxon>
        <taxon>Bacillati</taxon>
        <taxon>Bacillota</taxon>
        <taxon>Erysipelotrichia</taxon>
        <taxon>Erysipelotrichales</taxon>
        <taxon>Erysipelotrichaceae</taxon>
        <taxon>Holdemania</taxon>
    </lineage>
</organism>
<evidence type="ECO:0000256" key="2">
    <source>
        <dbReference type="SAM" id="SignalP"/>
    </source>
</evidence>
<dbReference type="Proteomes" id="UP000433575">
    <property type="component" value="Unassembled WGS sequence"/>
</dbReference>
<keyword evidence="1" id="KW-0812">Transmembrane</keyword>
<gene>
    <name evidence="4" type="ORF">GKD88_11455</name>
    <name evidence="3" type="ORF">GKE08_11655</name>
</gene>
<feature type="chain" id="PRO_5026649204" evidence="2">
    <location>
        <begin position="24"/>
        <end position="180"/>
    </location>
</feature>
<keyword evidence="6" id="KW-1185">Reference proteome</keyword>
<sequence length="180" mass="20030">MRKGLIFSFITAMLLLCPIGVLADSPTPEPETEQIEDESTPQAARRNQDSVMFFAFLAAGVVVIAAAVMSKNQNLSLFVNHVDYNGDGSYTVTWGYKNPKHSKIKYNKDEAGLKVKKGTAIILKKAEPTEFEPGVHKDAIITVINDETEIEWIAGNQKVGVNGKMIKIERRNEDEDYKQV</sequence>
<dbReference type="EMBL" id="WKPJ01000018">
    <property type="protein sequence ID" value="MSA89983.1"/>
    <property type="molecule type" value="Genomic_DNA"/>
</dbReference>
<reference evidence="5 6" key="1">
    <citation type="journal article" date="2019" name="Nat. Med.">
        <title>A library of human gut bacterial isolates paired with longitudinal multiomics data enables mechanistic microbiome research.</title>
        <authorList>
            <person name="Poyet M."/>
            <person name="Groussin M."/>
            <person name="Gibbons S.M."/>
            <person name="Avila-Pacheco J."/>
            <person name="Jiang X."/>
            <person name="Kearney S.M."/>
            <person name="Perrotta A.R."/>
            <person name="Berdy B."/>
            <person name="Zhao S."/>
            <person name="Lieberman T.D."/>
            <person name="Swanson P.K."/>
            <person name="Smith M."/>
            <person name="Roesemann S."/>
            <person name="Alexander J.E."/>
            <person name="Rich S.A."/>
            <person name="Livny J."/>
            <person name="Vlamakis H."/>
            <person name="Clish C."/>
            <person name="Bullock K."/>
            <person name="Deik A."/>
            <person name="Scott J."/>
            <person name="Pierce K.A."/>
            <person name="Xavier R.J."/>
            <person name="Alm E.J."/>
        </authorList>
    </citation>
    <scope>NUCLEOTIDE SEQUENCE [LARGE SCALE GENOMIC DNA]</scope>
    <source>
        <strain evidence="3 5">BIOML-A4</strain>
        <strain evidence="4 6">BIOML-A5</strain>
    </source>
</reference>
<proteinExistence type="predicted"/>
<protein>
    <submittedName>
        <fullName evidence="3">Uncharacterized protein</fullName>
    </submittedName>
</protein>
<keyword evidence="1" id="KW-0472">Membrane</keyword>
<accession>A0A6N7S7X2</accession>
<feature type="signal peptide" evidence="2">
    <location>
        <begin position="1"/>
        <end position="23"/>
    </location>
</feature>
<evidence type="ECO:0000313" key="5">
    <source>
        <dbReference type="Proteomes" id="UP000433575"/>
    </source>
</evidence>
<feature type="transmembrane region" description="Helical" evidence="1">
    <location>
        <begin position="51"/>
        <end position="69"/>
    </location>
</feature>
<evidence type="ECO:0000313" key="3">
    <source>
        <dbReference type="EMBL" id="MSA89983.1"/>
    </source>
</evidence>
<dbReference type="AlphaFoldDB" id="A0A6N7S7X2"/>
<dbReference type="RefSeq" id="WP_154239122.1">
    <property type="nucleotide sequence ID" value="NZ_WKPI01000020.1"/>
</dbReference>
<dbReference type="Proteomes" id="UP000480929">
    <property type="component" value="Unassembled WGS sequence"/>
</dbReference>
<keyword evidence="2" id="KW-0732">Signal</keyword>
<dbReference type="OrthoDB" id="1654018at2"/>